<keyword evidence="1" id="KW-1133">Transmembrane helix</keyword>
<dbReference type="PANTHER" id="PTHR39430:SF1">
    <property type="entry name" value="PROTEASE"/>
    <property type="match status" value="1"/>
</dbReference>
<feature type="transmembrane region" description="Helical" evidence="1">
    <location>
        <begin position="142"/>
        <end position="162"/>
    </location>
</feature>
<proteinExistence type="predicted"/>
<evidence type="ECO:0000313" key="4">
    <source>
        <dbReference type="Proteomes" id="UP000765802"/>
    </source>
</evidence>
<feature type="transmembrane region" description="Helical" evidence="1">
    <location>
        <begin position="71"/>
        <end position="90"/>
    </location>
</feature>
<evidence type="ECO:0000313" key="3">
    <source>
        <dbReference type="EMBL" id="MBC6492788.1"/>
    </source>
</evidence>
<name>A0ABR7MDY1_9BACT</name>
<evidence type="ECO:0000259" key="2">
    <source>
        <dbReference type="Pfam" id="PF02517"/>
    </source>
</evidence>
<dbReference type="Proteomes" id="UP000765802">
    <property type="component" value="Unassembled WGS sequence"/>
</dbReference>
<organism evidence="3 4">
    <name type="scientific">Flavihumibacter stibioxidans</name>
    <dbReference type="NCBI Taxonomy" id="1834163"/>
    <lineage>
        <taxon>Bacteria</taxon>
        <taxon>Pseudomonadati</taxon>
        <taxon>Bacteroidota</taxon>
        <taxon>Chitinophagia</taxon>
        <taxon>Chitinophagales</taxon>
        <taxon>Chitinophagaceae</taxon>
        <taxon>Flavihumibacter</taxon>
    </lineage>
</organism>
<feature type="transmembrane region" description="Helical" evidence="1">
    <location>
        <begin position="7"/>
        <end position="28"/>
    </location>
</feature>
<reference evidence="3 4" key="1">
    <citation type="submission" date="2016-07" db="EMBL/GenBank/DDBJ databases">
        <title>Genome analysis of Flavihumibacter stibioxidans YS-17.</title>
        <authorList>
            <person name="Shi K."/>
            <person name="Han Y."/>
            <person name="Wang G."/>
        </authorList>
    </citation>
    <scope>NUCLEOTIDE SEQUENCE [LARGE SCALE GENOMIC DNA]</scope>
    <source>
        <strain evidence="3 4">YS-17</strain>
    </source>
</reference>
<sequence>MSTNTNARVWAGFILLFVAYHAAEYMILFRNNSFGFLGFQLLFFLLSYLIARWQGFSGLAAWGMTKNFTAFRNFGTGLLAGTCWYTLYFLTSLLLDFERIESIPVFRDFVPQFLLYFSGSFFSSLSEDILTRGYLYRHLKGIAPAGFIVFFSASIYVLNHIYRLDDGPTVWLYLFITGVFLAIAMVKTGNIWLTAGIHWAGNIVYHTTNSVMQTKTGYNIIPGIYLYLLFLLALIPISVWLAKRMARPLISGIRPERF</sequence>
<dbReference type="EMBL" id="MBUA01000029">
    <property type="protein sequence ID" value="MBC6492788.1"/>
    <property type="molecule type" value="Genomic_DNA"/>
</dbReference>
<gene>
    <name evidence="3" type="ORF">BC349_17150</name>
</gene>
<accession>A0ABR7MDY1</accession>
<feature type="transmembrane region" description="Helical" evidence="1">
    <location>
        <begin position="34"/>
        <end position="51"/>
    </location>
</feature>
<dbReference type="PANTHER" id="PTHR39430">
    <property type="entry name" value="MEMBRANE-ASSOCIATED PROTEASE-RELATED"/>
    <property type="match status" value="1"/>
</dbReference>
<evidence type="ECO:0000256" key="1">
    <source>
        <dbReference type="SAM" id="Phobius"/>
    </source>
</evidence>
<dbReference type="Pfam" id="PF02517">
    <property type="entry name" value="Rce1-like"/>
    <property type="match status" value="1"/>
</dbReference>
<dbReference type="InterPro" id="IPR003675">
    <property type="entry name" value="Rce1/LyrA-like_dom"/>
</dbReference>
<feature type="transmembrane region" description="Helical" evidence="1">
    <location>
        <begin position="220"/>
        <end position="242"/>
    </location>
</feature>
<comment type="caution">
    <text evidence="3">The sequence shown here is derived from an EMBL/GenBank/DDBJ whole genome shotgun (WGS) entry which is preliminary data.</text>
</comment>
<feature type="domain" description="CAAX prenyl protease 2/Lysostaphin resistance protein A-like" evidence="2">
    <location>
        <begin position="112"/>
        <end position="204"/>
    </location>
</feature>
<dbReference type="RefSeq" id="WP_187258107.1">
    <property type="nucleotide sequence ID" value="NZ_JBHULF010000019.1"/>
</dbReference>
<protein>
    <recommendedName>
        <fullName evidence="2">CAAX prenyl protease 2/Lysostaphin resistance protein A-like domain-containing protein</fullName>
    </recommendedName>
</protein>
<keyword evidence="4" id="KW-1185">Reference proteome</keyword>
<keyword evidence="1" id="KW-0472">Membrane</keyword>
<keyword evidence="1" id="KW-0812">Transmembrane</keyword>
<feature type="transmembrane region" description="Helical" evidence="1">
    <location>
        <begin position="168"/>
        <end position="186"/>
    </location>
</feature>